<protein>
    <submittedName>
        <fullName evidence="1">Uncharacterized protein</fullName>
    </submittedName>
</protein>
<evidence type="ECO:0000313" key="2">
    <source>
        <dbReference type="Proteomes" id="UP001165960"/>
    </source>
</evidence>
<evidence type="ECO:0000313" key="1">
    <source>
        <dbReference type="EMBL" id="KAJ9083383.1"/>
    </source>
</evidence>
<name>A0ACC2U989_9FUNG</name>
<accession>A0ACC2U989</accession>
<gene>
    <name evidence="1" type="ORF">DSO57_1035275</name>
</gene>
<proteinExistence type="predicted"/>
<dbReference type="Proteomes" id="UP001165960">
    <property type="component" value="Unassembled WGS sequence"/>
</dbReference>
<organism evidence="1 2">
    <name type="scientific">Entomophthora muscae</name>
    <dbReference type="NCBI Taxonomy" id="34485"/>
    <lineage>
        <taxon>Eukaryota</taxon>
        <taxon>Fungi</taxon>
        <taxon>Fungi incertae sedis</taxon>
        <taxon>Zoopagomycota</taxon>
        <taxon>Entomophthoromycotina</taxon>
        <taxon>Entomophthoromycetes</taxon>
        <taxon>Entomophthorales</taxon>
        <taxon>Entomophthoraceae</taxon>
        <taxon>Entomophthora</taxon>
    </lineage>
</organism>
<keyword evidence="2" id="KW-1185">Reference proteome</keyword>
<sequence length="145" mass="16434">MLSFIVIFAIFASAHDIKFSGKLEKEVASPNVYINLGQLEKTTIVNGRYFKPKAMPKMEPKMEPTMQPMMGTMMEPMMEPTMQPMMGTKMEPMMEPMMQPMPIKPFEMSHDSAMEPMKKISIAPGSKIASPKLEIKIKTIKNESQ</sequence>
<dbReference type="EMBL" id="QTSX02001018">
    <property type="protein sequence ID" value="KAJ9083383.1"/>
    <property type="molecule type" value="Genomic_DNA"/>
</dbReference>
<reference evidence="1" key="1">
    <citation type="submission" date="2022-04" db="EMBL/GenBank/DDBJ databases">
        <title>Genome of the entomopathogenic fungus Entomophthora muscae.</title>
        <authorList>
            <person name="Elya C."/>
            <person name="Lovett B.R."/>
            <person name="Lee E."/>
            <person name="Macias A.M."/>
            <person name="Hajek A.E."/>
            <person name="De Bivort B.L."/>
            <person name="Kasson M.T."/>
            <person name="De Fine Licht H.H."/>
            <person name="Stajich J.E."/>
        </authorList>
    </citation>
    <scope>NUCLEOTIDE SEQUENCE</scope>
    <source>
        <strain evidence="1">Berkeley</strain>
    </source>
</reference>
<comment type="caution">
    <text evidence="1">The sequence shown here is derived from an EMBL/GenBank/DDBJ whole genome shotgun (WGS) entry which is preliminary data.</text>
</comment>